<dbReference type="AlphaFoldDB" id="A0A401RVD6"/>
<dbReference type="EMBL" id="BEZZ01000006">
    <property type="protein sequence ID" value="GCC22120.1"/>
    <property type="molecule type" value="Genomic_DNA"/>
</dbReference>
<organism evidence="1 2">
    <name type="scientific">Chiloscyllium punctatum</name>
    <name type="common">Brownbanded bambooshark</name>
    <name type="synonym">Hemiscyllium punctatum</name>
    <dbReference type="NCBI Taxonomy" id="137246"/>
    <lineage>
        <taxon>Eukaryota</taxon>
        <taxon>Metazoa</taxon>
        <taxon>Chordata</taxon>
        <taxon>Craniata</taxon>
        <taxon>Vertebrata</taxon>
        <taxon>Chondrichthyes</taxon>
        <taxon>Elasmobranchii</taxon>
        <taxon>Galeomorphii</taxon>
        <taxon>Galeoidea</taxon>
        <taxon>Orectolobiformes</taxon>
        <taxon>Hemiscylliidae</taxon>
        <taxon>Chiloscyllium</taxon>
    </lineage>
</organism>
<evidence type="ECO:0000313" key="2">
    <source>
        <dbReference type="Proteomes" id="UP000287033"/>
    </source>
</evidence>
<accession>A0A401RVD6</accession>
<proteinExistence type="predicted"/>
<protein>
    <submittedName>
        <fullName evidence="1">Uncharacterized protein</fullName>
    </submittedName>
</protein>
<keyword evidence="2" id="KW-1185">Reference proteome</keyword>
<name>A0A401RVD6_CHIPU</name>
<gene>
    <name evidence="1" type="ORF">chiPu_0000505</name>
</gene>
<sequence length="103" mass="11519">MQIAARQTLPSPPSLCPSPFFFIQSKPFGTGCFPFVAVGGDCEGVFSLRTVSLHCTLTADFTKSDLKRDRFDTVSRKHSRIDFRLHYAFKQSRDSPTYLPVAA</sequence>
<evidence type="ECO:0000313" key="1">
    <source>
        <dbReference type="EMBL" id="GCC22120.1"/>
    </source>
</evidence>
<dbReference type="Proteomes" id="UP000287033">
    <property type="component" value="Unassembled WGS sequence"/>
</dbReference>
<comment type="caution">
    <text evidence="1">The sequence shown here is derived from an EMBL/GenBank/DDBJ whole genome shotgun (WGS) entry which is preliminary data.</text>
</comment>
<reference evidence="1 2" key="1">
    <citation type="journal article" date="2018" name="Nat. Ecol. Evol.">
        <title>Shark genomes provide insights into elasmobranch evolution and the origin of vertebrates.</title>
        <authorList>
            <person name="Hara Y"/>
            <person name="Yamaguchi K"/>
            <person name="Onimaru K"/>
            <person name="Kadota M"/>
            <person name="Koyanagi M"/>
            <person name="Keeley SD"/>
            <person name="Tatsumi K"/>
            <person name="Tanaka K"/>
            <person name="Motone F"/>
            <person name="Kageyama Y"/>
            <person name="Nozu R"/>
            <person name="Adachi N"/>
            <person name="Nishimura O"/>
            <person name="Nakagawa R"/>
            <person name="Tanegashima C"/>
            <person name="Kiyatake I"/>
            <person name="Matsumoto R"/>
            <person name="Murakumo K"/>
            <person name="Nishida K"/>
            <person name="Terakita A"/>
            <person name="Kuratani S"/>
            <person name="Sato K"/>
            <person name="Hyodo S Kuraku.S."/>
        </authorList>
    </citation>
    <scope>NUCLEOTIDE SEQUENCE [LARGE SCALE GENOMIC DNA]</scope>
</reference>